<reference evidence="2" key="1">
    <citation type="journal article" date="2014" name="Front. Microbiol.">
        <title>High frequency of phylogenetically diverse reductive dehalogenase-homologous genes in deep subseafloor sedimentary metagenomes.</title>
        <authorList>
            <person name="Kawai M."/>
            <person name="Futagami T."/>
            <person name="Toyoda A."/>
            <person name="Takaki Y."/>
            <person name="Nishi S."/>
            <person name="Hori S."/>
            <person name="Arai W."/>
            <person name="Tsubouchi T."/>
            <person name="Morono Y."/>
            <person name="Uchiyama I."/>
            <person name="Ito T."/>
            <person name="Fujiyama A."/>
            <person name="Inagaki F."/>
            <person name="Takami H."/>
        </authorList>
    </citation>
    <scope>NUCLEOTIDE SEQUENCE</scope>
    <source>
        <strain evidence="2">Expedition CK06-06</strain>
    </source>
</reference>
<name>X0UA17_9ZZZZ</name>
<proteinExistence type="predicted"/>
<comment type="caution">
    <text evidence="2">The sequence shown here is derived from an EMBL/GenBank/DDBJ whole genome shotgun (WGS) entry which is preliminary data.</text>
</comment>
<keyword evidence="1" id="KW-1133">Transmembrane helix</keyword>
<evidence type="ECO:0000256" key="1">
    <source>
        <dbReference type="SAM" id="Phobius"/>
    </source>
</evidence>
<evidence type="ECO:0000313" key="2">
    <source>
        <dbReference type="EMBL" id="GAG02385.1"/>
    </source>
</evidence>
<feature type="non-terminal residue" evidence="2">
    <location>
        <position position="1"/>
    </location>
</feature>
<protein>
    <recommendedName>
        <fullName evidence="3">Major facilitator superfamily (MFS) profile domain-containing protein</fullName>
    </recommendedName>
</protein>
<sequence>FLEKEQGLTGLSCALIGGFFLDIFSSKFIGFNILILLGIAILIKLILKRHVRIPLIEKI</sequence>
<organism evidence="2">
    <name type="scientific">marine sediment metagenome</name>
    <dbReference type="NCBI Taxonomy" id="412755"/>
    <lineage>
        <taxon>unclassified sequences</taxon>
        <taxon>metagenomes</taxon>
        <taxon>ecological metagenomes</taxon>
    </lineage>
</organism>
<feature type="transmembrane region" description="Helical" evidence="1">
    <location>
        <begin position="28"/>
        <end position="47"/>
    </location>
</feature>
<dbReference type="AlphaFoldDB" id="X0UA17"/>
<gene>
    <name evidence="2" type="ORF">S01H1_43806</name>
</gene>
<accession>X0UA17</accession>
<evidence type="ECO:0008006" key="3">
    <source>
        <dbReference type="Google" id="ProtNLM"/>
    </source>
</evidence>
<keyword evidence="1" id="KW-0472">Membrane</keyword>
<keyword evidence="1" id="KW-0812">Transmembrane</keyword>
<dbReference type="EMBL" id="BARS01027917">
    <property type="protein sequence ID" value="GAG02385.1"/>
    <property type="molecule type" value="Genomic_DNA"/>
</dbReference>